<comment type="caution">
    <text evidence="1">The sequence shown here is derived from an EMBL/GenBank/DDBJ whole genome shotgun (WGS) entry which is preliminary data.</text>
</comment>
<gene>
    <name evidence="1" type="ORF">GCM10023185_13100</name>
</gene>
<dbReference type="EMBL" id="BAABGZ010000013">
    <property type="protein sequence ID" value="GAA4352955.1"/>
    <property type="molecule type" value="Genomic_DNA"/>
</dbReference>
<organism evidence="1 2">
    <name type="scientific">Hymenobacter saemangeumensis</name>
    <dbReference type="NCBI Taxonomy" id="1084522"/>
    <lineage>
        <taxon>Bacteria</taxon>
        <taxon>Pseudomonadati</taxon>
        <taxon>Bacteroidota</taxon>
        <taxon>Cytophagia</taxon>
        <taxon>Cytophagales</taxon>
        <taxon>Hymenobacteraceae</taxon>
        <taxon>Hymenobacter</taxon>
    </lineage>
</organism>
<evidence type="ECO:0000313" key="1">
    <source>
        <dbReference type="EMBL" id="GAA4352955.1"/>
    </source>
</evidence>
<reference evidence="2" key="1">
    <citation type="journal article" date="2019" name="Int. J. Syst. Evol. Microbiol.">
        <title>The Global Catalogue of Microorganisms (GCM) 10K type strain sequencing project: providing services to taxonomists for standard genome sequencing and annotation.</title>
        <authorList>
            <consortium name="The Broad Institute Genomics Platform"/>
            <consortium name="The Broad Institute Genome Sequencing Center for Infectious Disease"/>
            <person name="Wu L."/>
            <person name="Ma J."/>
        </authorList>
    </citation>
    <scope>NUCLEOTIDE SEQUENCE [LARGE SCALE GENOMIC DNA]</scope>
    <source>
        <strain evidence="2">JCM 17923</strain>
    </source>
</reference>
<accession>A0ABP8I7F3</accession>
<protein>
    <submittedName>
        <fullName evidence="1">Uncharacterized protein</fullName>
    </submittedName>
</protein>
<keyword evidence="2" id="KW-1185">Reference proteome</keyword>
<dbReference type="Proteomes" id="UP001501153">
    <property type="component" value="Unassembled WGS sequence"/>
</dbReference>
<dbReference type="RefSeq" id="WP_345234985.1">
    <property type="nucleotide sequence ID" value="NZ_BAABGZ010000013.1"/>
</dbReference>
<sequence length="161" mass="17704">MSQAKSYLHLSVPFFVGFRRNNPGNLAKSSRNFPGIVAKPDTGRGNKFFAFASVAHGFRALIEVLMVRISTPRTNTIRKLGPVYAPPHENDTAAWVKTVAKYAGMNPDTPLTVDKQVIKRLALAIIKKETGLKQKHGNTVATFSEEDFEDGWALLQAPPLA</sequence>
<name>A0ABP8I7F3_9BACT</name>
<proteinExistence type="predicted"/>
<evidence type="ECO:0000313" key="2">
    <source>
        <dbReference type="Proteomes" id="UP001501153"/>
    </source>
</evidence>